<organism evidence="1 2">
    <name type="scientific">Homarus americanus</name>
    <name type="common">American lobster</name>
    <dbReference type="NCBI Taxonomy" id="6706"/>
    <lineage>
        <taxon>Eukaryota</taxon>
        <taxon>Metazoa</taxon>
        <taxon>Ecdysozoa</taxon>
        <taxon>Arthropoda</taxon>
        <taxon>Crustacea</taxon>
        <taxon>Multicrustacea</taxon>
        <taxon>Malacostraca</taxon>
        <taxon>Eumalacostraca</taxon>
        <taxon>Eucarida</taxon>
        <taxon>Decapoda</taxon>
        <taxon>Pleocyemata</taxon>
        <taxon>Astacidea</taxon>
        <taxon>Nephropoidea</taxon>
        <taxon>Nephropidae</taxon>
        <taxon>Homarus</taxon>
    </lineage>
</organism>
<reference evidence="1" key="1">
    <citation type="journal article" date="2021" name="Sci. Adv.">
        <title>The American lobster genome reveals insights on longevity, neural, and immune adaptations.</title>
        <authorList>
            <person name="Polinski J.M."/>
            <person name="Zimin A.V."/>
            <person name="Clark K.F."/>
            <person name="Kohn A.B."/>
            <person name="Sadowski N."/>
            <person name="Timp W."/>
            <person name="Ptitsyn A."/>
            <person name="Khanna P."/>
            <person name="Romanova D.Y."/>
            <person name="Williams P."/>
            <person name="Greenwood S.J."/>
            <person name="Moroz L.L."/>
            <person name="Walt D.R."/>
            <person name="Bodnar A.G."/>
        </authorList>
    </citation>
    <scope>NUCLEOTIDE SEQUENCE</scope>
    <source>
        <strain evidence="1">GMGI-L3</strain>
    </source>
</reference>
<evidence type="ECO:0000313" key="2">
    <source>
        <dbReference type="Proteomes" id="UP000747542"/>
    </source>
</evidence>
<dbReference type="Proteomes" id="UP000747542">
    <property type="component" value="Unassembled WGS sequence"/>
</dbReference>
<accession>A0A8J5N6X9</accession>
<comment type="caution">
    <text evidence="1">The sequence shown here is derived from an EMBL/GenBank/DDBJ whole genome shotgun (WGS) entry which is preliminary data.</text>
</comment>
<dbReference type="EMBL" id="JAHLQT010007678">
    <property type="protein sequence ID" value="KAG7174280.1"/>
    <property type="molecule type" value="Genomic_DNA"/>
</dbReference>
<feature type="non-terminal residue" evidence="1">
    <location>
        <position position="165"/>
    </location>
</feature>
<keyword evidence="2" id="KW-1185">Reference proteome</keyword>
<sequence length="165" mass="18480">EYADTVFIPFLQNQLQNASRLDIVWDNYINYVPISLKEIYKRKKKGVSPDKNPGNRMDFLRAEENHKGLFCFLPSKVENFAVTPSKDVYITTKESVVSKCTGILLPSCNHEEGDTRIVVHVLHALKHGGKSIQVKIVDTNVVVILVGNFSELLTTQPLADSGLPL</sequence>
<protein>
    <submittedName>
        <fullName evidence="1">Uncharacterized protein</fullName>
    </submittedName>
</protein>
<proteinExistence type="predicted"/>
<dbReference type="AlphaFoldDB" id="A0A8J5N6X9"/>
<gene>
    <name evidence="1" type="ORF">Hamer_G003204</name>
</gene>
<evidence type="ECO:0000313" key="1">
    <source>
        <dbReference type="EMBL" id="KAG7174280.1"/>
    </source>
</evidence>
<name>A0A8J5N6X9_HOMAM</name>